<comment type="similarity">
    <text evidence="1">Belongs to the YciI family.</text>
</comment>
<evidence type="ECO:0000313" key="4">
    <source>
        <dbReference type="Proteomes" id="UP000243406"/>
    </source>
</evidence>
<dbReference type="EMBL" id="FUYN01000003">
    <property type="protein sequence ID" value="SKB45978.1"/>
    <property type="molecule type" value="Genomic_DNA"/>
</dbReference>
<evidence type="ECO:0000313" key="3">
    <source>
        <dbReference type="EMBL" id="SKB45978.1"/>
    </source>
</evidence>
<dbReference type="OrthoDB" id="9797014at2"/>
<name>A0A1T5BFG5_9FIRM</name>
<proteinExistence type="inferred from homology"/>
<dbReference type="PANTHER" id="PTHR33606">
    <property type="entry name" value="PROTEIN YCII"/>
    <property type="match status" value="1"/>
</dbReference>
<dbReference type="RefSeq" id="WP_013361039.1">
    <property type="nucleotide sequence ID" value="NZ_CP154629.1"/>
</dbReference>
<evidence type="ECO:0000259" key="2">
    <source>
        <dbReference type="Pfam" id="PF03795"/>
    </source>
</evidence>
<dbReference type="Pfam" id="PF03795">
    <property type="entry name" value="YCII"/>
    <property type="match status" value="1"/>
</dbReference>
<dbReference type="InterPro" id="IPR051807">
    <property type="entry name" value="Sec-metab_biosynth-assoc"/>
</dbReference>
<evidence type="ECO:0000256" key="1">
    <source>
        <dbReference type="ARBA" id="ARBA00007689"/>
    </source>
</evidence>
<organism evidence="3 4">
    <name type="scientific">Acetoanaerobium noterae</name>
    <dbReference type="NCBI Taxonomy" id="745369"/>
    <lineage>
        <taxon>Bacteria</taxon>
        <taxon>Bacillati</taxon>
        <taxon>Bacillota</taxon>
        <taxon>Clostridia</taxon>
        <taxon>Peptostreptococcales</taxon>
        <taxon>Filifactoraceae</taxon>
        <taxon>Acetoanaerobium</taxon>
    </lineage>
</organism>
<dbReference type="Gene3D" id="3.30.70.1060">
    <property type="entry name" value="Dimeric alpha+beta barrel"/>
    <property type="match status" value="1"/>
</dbReference>
<sequence>MQFIVTGYDGNDDKALERRMNAREAHLNMVDEMIEKGHDLYAAALLDESGNMKGSMMVVEFASREQLDAWLKVEPYIINNVWQRVEIVECKVAAAFVK</sequence>
<dbReference type="PANTHER" id="PTHR33606:SF3">
    <property type="entry name" value="PROTEIN YCII"/>
    <property type="match status" value="1"/>
</dbReference>
<gene>
    <name evidence="3" type="ORF">SAMN02745120_1585</name>
</gene>
<reference evidence="4" key="1">
    <citation type="submission" date="2017-02" db="EMBL/GenBank/DDBJ databases">
        <authorList>
            <person name="Varghese N."/>
            <person name="Submissions S."/>
        </authorList>
    </citation>
    <scope>NUCLEOTIDE SEQUENCE [LARGE SCALE GENOMIC DNA]</scope>
    <source>
        <strain evidence="4">ATCC 35199</strain>
    </source>
</reference>
<dbReference type="InterPro" id="IPR005545">
    <property type="entry name" value="YCII"/>
</dbReference>
<dbReference type="AlphaFoldDB" id="A0A1T5BFG5"/>
<protein>
    <recommendedName>
        <fullName evidence="2">YCII-related domain-containing protein</fullName>
    </recommendedName>
</protein>
<dbReference type="InterPro" id="IPR011008">
    <property type="entry name" value="Dimeric_a/b-barrel"/>
</dbReference>
<accession>A0A1T5BFG5</accession>
<keyword evidence="4" id="KW-1185">Reference proteome</keyword>
<dbReference type="Proteomes" id="UP000243406">
    <property type="component" value="Unassembled WGS sequence"/>
</dbReference>
<dbReference type="SUPFAM" id="SSF54909">
    <property type="entry name" value="Dimeric alpha+beta barrel"/>
    <property type="match status" value="1"/>
</dbReference>
<feature type="domain" description="YCII-related" evidence="2">
    <location>
        <begin position="1"/>
        <end position="90"/>
    </location>
</feature>